<name>A0A841GJ72_9BACT</name>
<keyword evidence="2 5" id="KW-0808">Transferase</keyword>
<dbReference type="RefSeq" id="WP_170030837.1">
    <property type="nucleotide sequence ID" value="NZ_JABDTL010000001.1"/>
</dbReference>
<reference evidence="5 6" key="1">
    <citation type="submission" date="2020-08" db="EMBL/GenBank/DDBJ databases">
        <title>Genomic Encyclopedia of Type Strains, Phase IV (KMG-IV): sequencing the most valuable type-strain genomes for metagenomic binning, comparative biology and taxonomic classification.</title>
        <authorList>
            <person name="Goeker M."/>
        </authorList>
    </citation>
    <scope>NUCLEOTIDE SEQUENCE [LARGE SCALE GENOMIC DNA]</scope>
    <source>
        <strain evidence="5 6">DSM 29007</strain>
    </source>
</reference>
<comment type="caution">
    <text evidence="5">The sequence shown here is derived from an EMBL/GenBank/DDBJ whole genome shotgun (WGS) entry which is preliminary data.</text>
</comment>
<dbReference type="InterPro" id="IPR029056">
    <property type="entry name" value="Ribokinase-like"/>
</dbReference>
<dbReference type="Pfam" id="PF00294">
    <property type="entry name" value="PfkB"/>
    <property type="match status" value="1"/>
</dbReference>
<dbReference type="EMBL" id="JACHIA010000001">
    <property type="protein sequence ID" value="MBB6068607.1"/>
    <property type="molecule type" value="Genomic_DNA"/>
</dbReference>
<dbReference type="PANTHER" id="PTHR43085:SF57">
    <property type="entry name" value="CARBOHYDRATE KINASE PFKB DOMAIN-CONTAINING PROTEIN"/>
    <property type="match status" value="1"/>
</dbReference>
<dbReference type="InterPro" id="IPR050306">
    <property type="entry name" value="PfkB_Carbo_kinase"/>
</dbReference>
<feature type="domain" description="Carbohydrate kinase PfkB" evidence="4">
    <location>
        <begin position="33"/>
        <end position="294"/>
    </location>
</feature>
<evidence type="ECO:0000256" key="2">
    <source>
        <dbReference type="ARBA" id="ARBA00022679"/>
    </source>
</evidence>
<evidence type="ECO:0000256" key="1">
    <source>
        <dbReference type="ARBA" id="ARBA00010688"/>
    </source>
</evidence>
<proteinExistence type="inferred from homology"/>
<dbReference type="PROSITE" id="PS00583">
    <property type="entry name" value="PFKB_KINASES_1"/>
    <property type="match status" value="1"/>
</dbReference>
<evidence type="ECO:0000313" key="6">
    <source>
        <dbReference type="Proteomes" id="UP000582837"/>
    </source>
</evidence>
<dbReference type="EC" id="2.7.1.4" evidence="5"/>
<accession>A0A841GJ72</accession>
<keyword evidence="6" id="KW-1185">Reference proteome</keyword>
<gene>
    <name evidence="5" type="ORF">HNQ61_000218</name>
</gene>
<dbReference type="SUPFAM" id="SSF53613">
    <property type="entry name" value="Ribokinase-like"/>
    <property type="match status" value="1"/>
</dbReference>
<dbReference type="Gene3D" id="3.40.1190.20">
    <property type="match status" value="1"/>
</dbReference>
<evidence type="ECO:0000313" key="5">
    <source>
        <dbReference type="EMBL" id="MBB6068607.1"/>
    </source>
</evidence>
<evidence type="ECO:0000259" key="4">
    <source>
        <dbReference type="Pfam" id="PF00294"/>
    </source>
</evidence>
<dbReference type="InterPro" id="IPR011611">
    <property type="entry name" value="PfkB_dom"/>
</dbReference>
<dbReference type="InterPro" id="IPR002173">
    <property type="entry name" value="Carboh/pur_kinase_PfkB_CS"/>
</dbReference>
<sequence>MAAAGVPNDRVETDDRTVLCFGEALWDVLPDGRFAGGAPLNVAYHLTRCGVRALPVTAVGDDEPGRALVEHIRASGCDTARVSVVPGAATGEARAELAADGSARYSFGAVAAWDLIPAADAPAGVAAVIHGTLALREEHNRAVLRGLLASASAACRVYDVNLRPPYDDPAFVLGTARGAGLLKVNDDELRRLLGVGEEDGSPERLESLARALGDRAGCRRVCVTAGARGAGLLWDGAWMWEAGRPVRVVDTVGAGDAFLARLVQRVLLDGAPPHAGLRDACRLGEFVAASRGATPAYRLLPGGTVRAPGAED</sequence>
<dbReference type="PANTHER" id="PTHR43085">
    <property type="entry name" value="HEXOKINASE FAMILY MEMBER"/>
    <property type="match status" value="1"/>
</dbReference>
<dbReference type="Proteomes" id="UP000582837">
    <property type="component" value="Unassembled WGS sequence"/>
</dbReference>
<keyword evidence="3 5" id="KW-0418">Kinase</keyword>
<evidence type="ECO:0000256" key="3">
    <source>
        <dbReference type="ARBA" id="ARBA00022777"/>
    </source>
</evidence>
<dbReference type="GO" id="GO:0008865">
    <property type="term" value="F:fructokinase activity"/>
    <property type="evidence" value="ECO:0007669"/>
    <property type="project" value="UniProtKB-EC"/>
</dbReference>
<organism evidence="5 6">
    <name type="scientific">Longimicrobium terrae</name>
    <dbReference type="NCBI Taxonomy" id="1639882"/>
    <lineage>
        <taxon>Bacteria</taxon>
        <taxon>Pseudomonadati</taxon>
        <taxon>Gemmatimonadota</taxon>
        <taxon>Longimicrobiia</taxon>
        <taxon>Longimicrobiales</taxon>
        <taxon>Longimicrobiaceae</taxon>
        <taxon>Longimicrobium</taxon>
    </lineage>
</organism>
<comment type="similarity">
    <text evidence="1">Belongs to the carbohydrate kinase PfkB family.</text>
</comment>
<dbReference type="AlphaFoldDB" id="A0A841GJ72"/>
<protein>
    <submittedName>
        <fullName evidence="5">Fructokinase</fullName>
        <ecNumber evidence="5">2.7.1.4</ecNumber>
    </submittedName>
</protein>